<name>A0A5B6WPM3_9ROSI</name>
<dbReference type="AlphaFoldDB" id="A0A5B6WPM3"/>
<gene>
    <name evidence="1" type="ORF">EPI10_005896</name>
</gene>
<dbReference type="EMBL" id="SMMG02000002">
    <property type="protein sequence ID" value="KAA3483750.1"/>
    <property type="molecule type" value="Genomic_DNA"/>
</dbReference>
<protein>
    <submittedName>
        <fullName evidence="1">Uncharacterized protein</fullName>
    </submittedName>
</protein>
<proteinExistence type="predicted"/>
<keyword evidence="2" id="KW-1185">Reference proteome</keyword>
<dbReference type="Proteomes" id="UP000325315">
    <property type="component" value="Unassembled WGS sequence"/>
</dbReference>
<comment type="caution">
    <text evidence="1">The sequence shown here is derived from an EMBL/GenBank/DDBJ whole genome shotgun (WGS) entry which is preliminary data.</text>
</comment>
<organism evidence="1 2">
    <name type="scientific">Gossypium australe</name>
    <dbReference type="NCBI Taxonomy" id="47621"/>
    <lineage>
        <taxon>Eukaryota</taxon>
        <taxon>Viridiplantae</taxon>
        <taxon>Streptophyta</taxon>
        <taxon>Embryophyta</taxon>
        <taxon>Tracheophyta</taxon>
        <taxon>Spermatophyta</taxon>
        <taxon>Magnoliopsida</taxon>
        <taxon>eudicotyledons</taxon>
        <taxon>Gunneridae</taxon>
        <taxon>Pentapetalae</taxon>
        <taxon>rosids</taxon>
        <taxon>malvids</taxon>
        <taxon>Malvales</taxon>
        <taxon>Malvaceae</taxon>
        <taxon>Malvoideae</taxon>
        <taxon>Gossypium</taxon>
    </lineage>
</organism>
<reference evidence="2" key="1">
    <citation type="journal article" date="2019" name="Plant Biotechnol. J.">
        <title>Genome sequencing of the Australian wild diploid species Gossypium australe highlights disease resistance and delayed gland morphogenesis.</title>
        <authorList>
            <person name="Cai Y."/>
            <person name="Cai X."/>
            <person name="Wang Q."/>
            <person name="Wang P."/>
            <person name="Zhang Y."/>
            <person name="Cai C."/>
            <person name="Xu Y."/>
            <person name="Wang K."/>
            <person name="Zhou Z."/>
            <person name="Wang C."/>
            <person name="Geng S."/>
            <person name="Li B."/>
            <person name="Dong Q."/>
            <person name="Hou Y."/>
            <person name="Wang H."/>
            <person name="Ai P."/>
            <person name="Liu Z."/>
            <person name="Yi F."/>
            <person name="Sun M."/>
            <person name="An G."/>
            <person name="Cheng J."/>
            <person name="Zhang Y."/>
            <person name="Shi Q."/>
            <person name="Xie Y."/>
            <person name="Shi X."/>
            <person name="Chang Y."/>
            <person name="Huang F."/>
            <person name="Chen Y."/>
            <person name="Hong S."/>
            <person name="Mi L."/>
            <person name="Sun Q."/>
            <person name="Zhang L."/>
            <person name="Zhou B."/>
            <person name="Peng R."/>
            <person name="Zhang X."/>
            <person name="Liu F."/>
        </authorList>
    </citation>
    <scope>NUCLEOTIDE SEQUENCE [LARGE SCALE GENOMIC DNA]</scope>
    <source>
        <strain evidence="2">cv. PA1801</strain>
    </source>
</reference>
<evidence type="ECO:0000313" key="2">
    <source>
        <dbReference type="Proteomes" id="UP000325315"/>
    </source>
</evidence>
<accession>A0A5B6WPM3</accession>
<sequence>MKLRRVTPTDSIQYKSVKIWGHFRMDSLRDADVETFHSHYHLAVGSCLPVSQLSPTVIATAMNKGSNLHDAIACLTSPKLSVAFLPGDKLVNFPIDLDRAASWSLIHSSAFHHLRMSFSAATSASLVSPLLQYELSNALQAMASSEGLLESGIL</sequence>
<evidence type="ECO:0000313" key="1">
    <source>
        <dbReference type="EMBL" id="KAA3483750.1"/>
    </source>
</evidence>